<evidence type="ECO:0000256" key="1">
    <source>
        <dbReference type="SAM" id="MobiDB-lite"/>
    </source>
</evidence>
<gene>
    <name evidence="2" type="ORF">L3Y34_011543</name>
    <name evidence="3" type="ORF">L5515_017422</name>
</gene>
<keyword evidence="5" id="KW-1185">Reference proteome</keyword>
<dbReference type="Proteomes" id="UP000829354">
    <property type="component" value="Chromosome X"/>
</dbReference>
<organism evidence="2 4">
    <name type="scientific">Caenorhabditis briggsae</name>
    <dbReference type="NCBI Taxonomy" id="6238"/>
    <lineage>
        <taxon>Eukaryota</taxon>
        <taxon>Metazoa</taxon>
        <taxon>Ecdysozoa</taxon>
        <taxon>Nematoda</taxon>
        <taxon>Chromadorea</taxon>
        <taxon>Rhabditida</taxon>
        <taxon>Rhabditina</taxon>
        <taxon>Rhabditomorpha</taxon>
        <taxon>Rhabditoidea</taxon>
        <taxon>Rhabditidae</taxon>
        <taxon>Peloderinae</taxon>
        <taxon>Caenorhabditis</taxon>
    </lineage>
</organism>
<evidence type="ECO:0000313" key="3">
    <source>
        <dbReference type="EMBL" id="UMM40939.1"/>
    </source>
</evidence>
<dbReference type="OMA" id="NESHFET"/>
<dbReference type="Proteomes" id="UP000827892">
    <property type="component" value="Chromosome X"/>
</dbReference>
<protein>
    <submittedName>
        <fullName evidence="2">Uncharacterized protein</fullName>
    </submittedName>
</protein>
<reference evidence="2 4" key="2">
    <citation type="submission" date="2022-05" db="EMBL/GenBank/DDBJ databases">
        <title>Chromosome-level reference genomes for two strains of Caenorhabditis briggsae: an improved platform for comparative genomics.</title>
        <authorList>
            <person name="Stevens L."/>
            <person name="Andersen E.C."/>
        </authorList>
    </citation>
    <scope>NUCLEOTIDE SEQUENCE [LARGE SCALE GENOMIC DNA]</scope>
    <source>
        <strain evidence="2">QX1410_ONT</strain>
        <tissue evidence="2">Whole-organism</tissue>
    </source>
</reference>
<evidence type="ECO:0000313" key="5">
    <source>
        <dbReference type="Proteomes" id="UP000829354"/>
    </source>
</evidence>
<evidence type="ECO:0000313" key="2">
    <source>
        <dbReference type="EMBL" id="ULT81626.1"/>
    </source>
</evidence>
<dbReference type="EMBL" id="CP092625">
    <property type="protein sequence ID" value="UMM40939.1"/>
    <property type="molecule type" value="Genomic_DNA"/>
</dbReference>
<sequence>MTIPISEHPPQGVGIHPPNNPYSLFEIPEEGIKLLPEETRNQDPLVLFSAQLQNRLYVTPATSFDTNMPETVNKDYTTRSMQWQMYVDQKGWKLLEKSVQITGKMVASSIIQEYNVLARLGREERCMFALESIALHVRELISLETFFSSLLE</sequence>
<dbReference type="EMBL" id="CP090896">
    <property type="protein sequence ID" value="ULT81626.1"/>
    <property type="molecule type" value="Genomic_DNA"/>
</dbReference>
<evidence type="ECO:0000313" key="4">
    <source>
        <dbReference type="Proteomes" id="UP000827892"/>
    </source>
</evidence>
<reference evidence="3 5" key="1">
    <citation type="submission" date="2022-04" db="EMBL/GenBank/DDBJ databases">
        <title>Chromosome-level reference genomes for two strains of Caenorhabditis briggsae: an improved platform for comparative genomics.</title>
        <authorList>
            <person name="Stevens L."/>
            <person name="Andersen E."/>
        </authorList>
    </citation>
    <scope>NUCLEOTIDE SEQUENCE [LARGE SCALE GENOMIC DNA]</scope>
    <source>
        <strain evidence="3">VX34</strain>
        <tissue evidence="3">Whole-organism</tissue>
    </source>
</reference>
<accession>A0AAE8ZT22</accession>
<proteinExistence type="predicted"/>
<name>A0AAE8ZT22_CAEBR</name>
<feature type="region of interest" description="Disordered" evidence="1">
    <location>
        <begin position="1"/>
        <end position="20"/>
    </location>
</feature>
<dbReference type="AlphaFoldDB" id="A0AAE8ZT22"/>